<evidence type="ECO:0000313" key="1">
    <source>
        <dbReference type="EMBL" id="KAF6003780.1"/>
    </source>
</evidence>
<comment type="caution">
    <text evidence="1">The sequence shown here is derived from an EMBL/GenBank/DDBJ whole genome shotgun (WGS) entry which is preliminary data.</text>
</comment>
<dbReference type="OrthoDB" id="1308at2759"/>
<dbReference type="Proteomes" id="UP000530660">
    <property type="component" value="Unassembled WGS sequence"/>
</dbReference>
<dbReference type="EMBL" id="VWRR01000005">
    <property type="protein sequence ID" value="KAF6003780.1"/>
    <property type="molecule type" value="Genomic_DNA"/>
</dbReference>
<dbReference type="AlphaFoldDB" id="A0A7J7IM16"/>
<evidence type="ECO:0000313" key="2">
    <source>
        <dbReference type="Proteomes" id="UP000530660"/>
    </source>
</evidence>
<organism evidence="1 2">
    <name type="scientific">Cyanidiococcus yangmingshanensis</name>
    <dbReference type="NCBI Taxonomy" id="2690220"/>
    <lineage>
        <taxon>Eukaryota</taxon>
        <taxon>Rhodophyta</taxon>
        <taxon>Bangiophyceae</taxon>
        <taxon>Cyanidiales</taxon>
        <taxon>Cyanidiaceae</taxon>
        <taxon>Cyanidiococcus</taxon>
    </lineage>
</organism>
<reference evidence="1 2" key="1">
    <citation type="journal article" date="2020" name="J. Phycol.">
        <title>Comparative genome analysis reveals Cyanidiococcus gen. nov., a new extremophilic red algal genus sister to Cyanidioschyzon (Cyanidioschyzonaceae, Rhodophyta).</title>
        <authorList>
            <person name="Liu S.-L."/>
            <person name="Chiang Y.-R."/>
            <person name="Yoon H.S."/>
            <person name="Fu H.-Y."/>
        </authorList>
    </citation>
    <scope>NUCLEOTIDE SEQUENCE [LARGE SCALE GENOMIC DNA]</scope>
    <source>
        <strain evidence="1 2">THAL066</strain>
    </source>
</reference>
<sequence>MDWTETRWEAVRQESAGQVSYPQRNADAIRLIDLFLLQGIDPARARRPENRALRQCYNGASCSCLSGASHPSASHIRTQRLFMSQSHECCISRFIAEKSTFLGAKNACGIPEALTRNA</sequence>
<gene>
    <name evidence="1" type="ORF">F1559_001281</name>
</gene>
<protein>
    <submittedName>
        <fullName evidence="1">Uncharacterized protein</fullName>
    </submittedName>
</protein>
<keyword evidence="2" id="KW-1185">Reference proteome</keyword>
<proteinExistence type="predicted"/>
<name>A0A7J7IM16_9RHOD</name>
<accession>A0A7J7IM16</accession>